<reference evidence="3" key="10">
    <citation type="submission" date="2012-08" db="EMBL/GenBank/DDBJ databases">
        <title>The Second Rice Annotation Project Meeting (RAP2).</title>
        <authorList>
            <consortium name="The Rice Annotation Project (RAP)"/>
        </authorList>
    </citation>
    <scope>NUCLEOTIDE SEQUENCE</scope>
</reference>
<evidence type="ECO:0000313" key="3">
    <source>
        <dbReference type="EMBL" id="BAH90928.1"/>
    </source>
</evidence>
<reference evidence="3" key="5">
    <citation type="journal article" date="2007" name="Genome Res.">
        <title>Curated Genome Annotation of Oryza sativa ssp. japonica and Comparative Genome Analysis with Arabidopsis thaliana.</title>
        <authorList>
            <consortium name="The Rice Annotation Project (RAP)"/>
            <person name="Itoh T."/>
            <person name="Tanaka T."/>
            <person name="Barrero R.A."/>
            <person name="Yamasaki C."/>
            <person name="Fujii Y."/>
            <person name="Hilton P.B."/>
            <person name="Antonio B.A."/>
            <person name="Aono H."/>
            <person name="Apweiler R."/>
            <person name="Bruskiewich R."/>
            <person name="Bureau T."/>
            <person name="Burr F."/>
            <person name="Costa de Oliveira A."/>
            <person name="Fuks G."/>
            <person name="Habara T."/>
            <person name="Haberer G."/>
            <person name="Han B."/>
            <person name="Harada E."/>
            <person name="Hiraki A.T."/>
            <person name="Hirochika H."/>
            <person name="Hoen D."/>
            <person name="Hokari H."/>
            <person name="Hosokawa S."/>
            <person name="Hsing Y."/>
            <person name="Ikawa H."/>
            <person name="Ikeo K."/>
            <person name="Imanishi T."/>
            <person name="Ito Y."/>
            <person name="Jaiswal P."/>
            <person name="Kanno M."/>
            <person name="Kawahara Y."/>
            <person name="Kawamura T."/>
            <person name="Kawashima H."/>
            <person name="Khurana J.P."/>
            <person name="Kikuchi S."/>
            <person name="Komatsu S."/>
            <person name="Koyanagi K.O."/>
            <person name="Kubooka H."/>
            <person name="Lieberherr D."/>
            <person name="Lin Y.C."/>
            <person name="Lonsdale D."/>
            <person name="Matsumoto T."/>
            <person name="Matsuya A."/>
            <person name="McCombie W.R."/>
            <person name="Messing J."/>
            <person name="Miyao A."/>
            <person name="Mulder N."/>
            <person name="Nagamura Y."/>
            <person name="Nam J."/>
            <person name="Namiki N."/>
            <person name="Numa H."/>
            <person name="Nurimoto S."/>
            <person name="O'donovan C."/>
            <person name="Ohyanagi H."/>
            <person name="Okido T."/>
            <person name="Oota S."/>
            <person name="Osato N."/>
            <person name="Palmer L.E."/>
            <person name="Quetier F."/>
            <person name="Raghuvanshi S."/>
            <person name="Saichi N."/>
            <person name="Sakai H."/>
            <person name="Sakai Y."/>
            <person name="Sakata K."/>
            <person name="Sakurai T."/>
            <person name="Sato F."/>
            <person name="Sato Y."/>
            <person name="Schoof H."/>
            <person name="Seki M."/>
            <person name="Shibata M."/>
            <person name="Shimizu Y."/>
            <person name="Shinozaki K."/>
            <person name="Shinso Y."/>
            <person name="Singh N.K."/>
            <person name="Smith-White B."/>
            <person name="Takeda J."/>
            <person name="Tanino M."/>
            <person name="Tatusova T."/>
            <person name="Thongjuea S."/>
            <person name="Todokoro F."/>
            <person name="Tsugane M."/>
            <person name="Tyagi A.K."/>
            <person name="Vanavichit A."/>
            <person name="Wang A."/>
            <person name="Wing R.A."/>
            <person name="Yamaguchi K."/>
            <person name="Yamamoto M."/>
            <person name="Yamamoto N."/>
            <person name="Yu Y."/>
            <person name="Zhang H."/>
            <person name="Zhao Q."/>
            <person name="Higo K."/>
            <person name="Burr B."/>
            <person name="Gojobori T."/>
            <person name="Sasaki T."/>
        </authorList>
    </citation>
    <scope>NUCLEOTIDE SEQUENCE</scope>
</reference>
<evidence type="ECO:0000313" key="1">
    <source>
        <dbReference type="EMBL" id="BAD68305.1"/>
    </source>
</evidence>
<reference evidence="4" key="8">
    <citation type="submission" date="2008-12" db="EMBL/GenBank/DDBJ databases">
        <title>Improved gene annotation of the rice (Oryza sativa) genomes.</title>
        <authorList>
            <person name="Wang J."/>
            <person name="Li R."/>
            <person name="Fan W."/>
            <person name="Huang Q."/>
            <person name="Zhang J."/>
            <person name="Zhou Y."/>
            <person name="Hu Y."/>
            <person name="Zi S."/>
            <person name="Li J."/>
            <person name="Ni P."/>
            <person name="Zheng H."/>
            <person name="Zhang Y."/>
            <person name="Zhao M."/>
            <person name="Hao Q."/>
            <person name="McDermott J."/>
            <person name="Samudrala R."/>
            <person name="Kristiansen K."/>
            <person name="Wong G.K.-S."/>
        </authorList>
    </citation>
    <scope>NUCLEOTIDE SEQUENCE</scope>
</reference>
<evidence type="ECO:0000313" key="5">
    <source>
        <dbReference type="Proteomes" id="UP000000763"/>
    </source>
</evidence>
<reference evidence="3" key="4">
    <citation type="journal article" date="2006" name="Nucleic Acids Res.">
        <title>The Rice Annotation Project Database (RAP-DB): hub for Oryza sativa ssp. japonica genome information.</title>
        <authorList>
            <person name="Ohyanagi H."/>
            <person name="Tanaka T."/>
            <person name="Sakai H."/>
            <person name="Shigemoto Y."/>
            <person name="Yamaguchi K."/>
            <person name="Habara T."/>
            <person name="Fujii Y."/>
            <person name="Antonio B.A."/>
            <person name="Nagamura Y."/>
            <person name="Imanishi T."/>
            <person name="Ikeo K."/>
            <person name="Itoh T."/>
            <person name="Gojobori T."/>
            <person name="Sasaki T."/>
        </authorList>
    </citation>
    <scope>NUCLEOTIDE SEQUENCE</scope>
</reference>
<proteinExistence type="predicted"/>
<dbReference type="Proteomes" id="UP000000763">
    <property type="component" value="Chromosome 1"/>
</dbReference>
<dbReference type="OMA" id="AFYPHVW"/>
<dbReference type="EMBL" id="CM000138">
    <property type="protein sequence ID" value="EEE53934.1"/>
    <property type="molecule type" value="Genomic_DNA"/>
</dbReference>
<dbReference type="EMBL" id="AP008207">
    <property type="protein sequence ID" value="BAH90928.1"/>
    <property type="molecule type" value="Genomic_DNA"/>
</dbReference>
<dbReference type="EMBL" id="AP003339">
    <property type="protein sequence ID" value="BAD68309.1"/>
    <property type="molecule type" value="Genomic_DNA"/>
</dbReference>
<dbReference type="HOGENOM" id="CLU_2762315_0_0_1"/>
<dbReference type="KEGG" id="dosa:Os01g0168000"/>
<dbReference type="Gramene" id="Os01t0168000-01">
    <property type="protein sequence ID" value="Os01t0168000-01"/>
    <property type="gene ID" value="Os01g0168000"/>
</dbReference>
<dbReference type="Proteomes" id="UP000817658">
    <property type="component" value="Chromosome 1"/>
</dbReference>
<reference evidence="3 5" key="2">
    <citation type="journal article" date="2005" name="Nature">
        <title>The map-based sequence of the rice genome.</title>
        <authorList>
            <consortium name="International rice genome sequencing project (IRGSP)"/>
            <person name="Matsumoto T."/>
            <person name="Wu J."/>
            <person name="Kanamori H."/>
            <person name="Katayose Y."/>
            <person name="Fujisawa M."/>
            <person name="Namiki N."/>
            <person name="Mizuno H."/>
            <person name="Yamamoto K."/>
            <person name="Antonio B.A."/>
            <person name="Baba T."/>
            <person name="Sakata K."/>
            <person name="Nagamura Y."/>
            <person name="Aoki H."/>
            <person name="Arikawa K."/>
            <person name="Arita K."/>
            <person name="Bito T."/>
            <person name="Chiden Y."/>
            <person name="Fujitsuka N."/>
            <person name="Fukunaka R."/>
            <person name="Hamada M."/>
            <person name="Harada C."/>
            <person name="Hayashi A."/>
            <person name="Hijishita S."/>
            <person name="Honda M."/>
            <person name="Hosokawa S."/>
            <person name="Ichikawa Y."/>
            <person name="Idonuma A."/>
            <person name="Iijima M."/>
            <person name="Ikeda M."/>
            <person name="Ikeno M."/>
            <person name="Ito K."/>
            <person name="Ito S."/>
            <person name="Ito T."/>
            <person name="Ito Y."/>
            <person name="Ito Y."/>
            <person name="Iwabuchi A."/>
            <person name="Kamiya K."/>
            <person name="Karasawa W."/>
            <person name="Kurita K."/>
            <person name="Katagiri S."/>
            <person name="Kikuta A."/>
            <person name="Kobayashi H."/>
            <person name="Kobayashi N."/>
            <person name="Machita K."/>
            <person name="Maehara T."/>
            <person name="Masukawa M."/>
            <person name="Mizubayashi T."/>
            <person name="Mukai Y."/>
            <person name="Nagasaki H."/>
            <person name="Nagata Y."/>
            <person name="Naito S."/>
            <person name="Nakashima M."/>
            <person name="Nakama Y."/>
            <person name="Nakamichi Y."/>
            <person name="Nakamura M."/>
            <person name="Meguro A."/>
            <person name="Negishi M."/>
            <person name="Ohta I."/>
            <person name="Ohta T."/>
            <person name="Okamoto M."/>
            <person name="Ono N."/>
            <person name="Saji S."/>
            <person name="Sakaguchi M."/>
            <person name="Sakai K."/>
            <person name="Shibata M."/>
            <person name="Shimokawa T."/>
            <person name="Song J."/>
            <person name="Takazaki Y."/>
            <person name="Terasawa K."/>
            <person name="Tsugane M."/>
            <person name="Tsuji K."/>
            <person name="Ueda S."/>
            <person name="Waki K."/>
            <person name="Yamagata H."/>
            <person name="Yamamoto M."/>
            <person name="Yamamoto S."/>
            <person name="Yamane H."/>
            <person name="Yoshiki S."/>
            <person name="Yoshihara R."/>
            <person name="Yukawa K."/>
            <person name="Zhong H."/>
            <person name="Yano M."/>
            <person name="Yuan Q."/>
            <person name="Ouyang S."/>
            <person name="Liu J."/>
            <person name="Jones K.M."/>
            <person name="Gansberger K."/>
            <person name="Moffat K."/>
            <person name="Hill J."/>
            <person name="Bera J."/>
            <person name="Fadrosh D."/>
            <person name="Jin S."/>
            <person name="Johri S."/>
            <person name="Kim M."/>
            <person name="Overton L."/>
            <person name="Reardon M."/>
            <person name="Tsitrin T."/>
            <person name="Vuong H."/>
            <person name="Weaver B."/>
            <person name="Ciecko A."/>
            <person name="Tallon L."/>
            <person name="Jackson J."/>
            <person name="Pai G."/>
            <person name="Aken S.V."/>
            <person name="Utterback T."/>
            <person name="Reidmuller S."/>
            <person name="Feldblyum T."/>
            <person name="Hsiao J."/>
            <person name="Zismann V."/>
            <person name="Iobst S."/>
            <person name="de Vazeille A.R."/>
            <person name="Buell C.R."/>
            <person name="Ying K."/>
            <person name="Li Y."/>
            <person name="Lu T."/>
            <person name="Huang Y."/>
            <person name="Zhao Q."/>
            <person name="Feng Q."/>
            <person name="Zhang L."/>
            <person name="Zhu J."/>
            <person name="Weng Q."/>
            <person name="Mu J."/>
            <person name="Lu Y."/>
            <person name="Fan D."/>
            <person name="Liu Y."/>
            <person name="Guan J."/>
            <person name="Zhang Y."/>
            <person name="Yu S."/>
            <person name="Liu X."/>
            <person name="Zhang Y."/>
            <person name="Hong G."/>
            <person name="Han B."/>
            <person name="Choisne N."/>
            <person name="Demange N."/>
            <person name="Orjeda G."/>
            <person name="Samain S."/>
            <person name="Cattolico L."/>
            <person name="Pelletier E."/>
            <person name="Couloux A."/>
            <person name="Segurens B."/>
            <person name="Wincker P."/>
            <person name="D'Hont A."/>
            <person name="Scarpelli C."/>
            <person name="Weissenbach J."/>
            <person name="Salanoubat M."/>
            <person name="Quetier F."/>
            <person name="Yu Y."/>
            <person name="Kim H.R."/>
            <person name="Rambo T."/>
            <person name="Currie J."/>
            <person name="Collura K."/>
            <person name="Luo M."/>
            <person name="Yang T."/>
            <person name="Ammiraju J.S.S."/>
            <person name="Engler F."/>
            <person name="Soderlund C."/>
            <person name="Wing R.A."/>
            <person name="Palmer L.E."/>
            <person name="de la Bastide M."/>
            <person name="Spiegel L."/>
            <person name="Nascimento L."/>
            <person name="Zutavern T."/>
            <person name="O'Shaughnessy A."/>
            <person name="Dike S."/>
            <person name="Dedhia N."/>
            <person name="Preston R."/>
            <person name="Balija V."/>
            <person name="McCombie W.R."/>
            <person name="Chow T."/>
            <person name="Chen H."/>
            <person name="Chung M."/>
            <person name="Chen C."/>
            <person name="Shaw J."/>
            <person name="Wu H."/>
            <person name="Hsiao K."/>
            <person name="Chao Y."/>
            <person name="Chu M."/>
            <person name="Cheng C."/>
            <person name="Hour A."/>
            <person name="Lee P."/>
            <person name="Lin S."/>
            <person name="Lin Y."/>
            <person name="Liou J."/>
            <person name="Liu S."/>
            <person name="Hsing Y."/>
            <person name="Raghuvanshi S."/>
            <person name="Mohanty A."/>
            <person name="Bharti A.K."/>
            <person name="Gaur A."/>
            <person name="Gupta V."/>
            <person name="Kumar D."/>
            <person name="Ravi V."/>
            <person name="Vij S."/>
            <person name="Kapur A."/>
            <person name="Khurana P."/>
            <person name="Khurana P."/>
            <person name="Khurana J.P."/>
            <person name="Tyagi A.K."/>
            <person name="Gaikwad K."/>
            <person name="Singh A."/>
            <person name="Dalal V."/>
            <person name="Srivastava S."/>
            <person name="Dixit A."/>
            <person name="Pal A.K."/>
            <person name="Ghazi I.A."/>
            <person name="Yadav M."/>
            <person name="Pandit A."/>
            <person name="Bhargava A."/>
            <person name="Sureshbabu K."/>
            <person name="Batra K."/>
            <person name="Sharma T.R."/>
            <person name="Mohapatra T."/>
            <person name="Singh N.K."/>
            <person name="Messing J."/>
            <person name="Nelson A.B."/>
            <person name="Fuks G."/>
            <person name="Kavchok S."/>
            <person name="Keizer G."/>
            <person name="Linton E."/>
            <person name="Llaca V."/>
            <person name="Song R."/>
            <person name="Tanyolac B."/>
            <person name="Young S."/>
            <person name="Ho-Il K."/>
            <person name="Hahn J.H."/>
            <person name="Sangsakoo G."/>
            <person name="Vanavichit A."/>
            <person name="de Mattos Luiz.A.T."/>
            <person name="Zimmer P.D."/>
            <person name="Malone G."/>
            <person name="Dellagostin O."/>
            <person name="de Oliveira A.C."/>
            <person name="Bevan M."/>
            <person name="Bancroft I."/>
            <person name="Minx P."/>
            <person name="Cordum H."/>
            <person name="Wilson R."/>
            <person name="Cheng Z."/>
            <person name="Jin W."/>
            <person name="Jiang J."/>
            <person name="Leong S.A."/>
            <person name="Iwama H."/>
            <person name="Gojobori T."/>
            <person name="Itoh T."/>
            <person name="Niimura Y."/>
            <person name="Fujii Y."/>
            <person name="Habara T."/>
            <person name="Sakai H."/>
            <person name="Sato Y."/>
            <person name="Wilson G."/>
            <person name="Kumar K."/>
            <person name="McCouch S."/>
            <person name="Juretic N."/>
            <person name="Hoen D."/>
            <person name="Wright S."/>
            <person name="Bruskiewich R."/>
            <person name="Bureau T."/>
            <person name="Miyao A."/>
            <person name="Hirochika H."/>
            <person name="Nishikawa T."/>
            <person name="Kadowaki K."/>
            <person name="Sugiura M."/>
            <person name="Burr B."/>
            <person name="Sasaki T."/>
        </authorList>
    </citation>
    <scope>NUCLEOTIDE SEQUENCE [LARGE SCALE GENOMIC DNA]</scope>
    <source>
        <strain evidence="5">cv. Nipponbare</strain>
    </source>
</reference>
<evidence type="ECO:0000313" key="2">
    <source>
        <dbReference type="EMBL" id="BAD68309.1"/>
    </source>
</evidence>
<dbReference type="AlphaFoldDB" id="B9ET18"/>
<name>B9ET18_ORYSJ</name>
<dbReference type="Proteomes" id="UP000007752">
    <property type="component" value="Chromosome 1"/>
</dbReference>
<accession>B9ET18</accession>
<evidence type="ECO:0000313" key="4">
    <source>
        <dbReference type="EMBL" id="EEE53934.1"/>
    </source>
</evidence>
<reference evidence="4" key="3">
    <citation type="journal article" date="2005" name="PLoS Biol.">
        <title>The genomes of Oryza sativa: a history of duplications.</title>
        <authorList>
            <person name="Yu J."/>
            <person name="Wang J."/>
            <person name="Lin W."/>
            <person name="Li S."/>
            <person name="Li H."/>
            <person name="Zhou J."/>
            <person name="Ni P."/>
            <person name="Dong W."/>
            <person name="Hu S."/>
            <person name="Zeng C."/>
            <person name="Zhang J."/>
            <person name="Zhang Y."/>
            <person name="Li R."/>
            <person name="Xu Z."/>
            <person name="Li S."/>
            <person name="Li X."/>
            <person name="Zheng H."/>
            <person name="Cong L."/>
            <person name="Lin L."/>
            <person name="Yin J."/>
            <person name="Geng J."/>
            <person name="Li G."/>
            <person name="Shi J."/>
            <person name="Liu J."/>
            <person name="Lv H."/>
            <person name="Li J."/>
            <person name="Wang J."/>
            <person name="Deng Y."/>
            <person name="Ran L."/>
            <person name="Shi X."/>
            <person name="Wang X."/>
            <person name="Wu Q."/>
            <person name="Li C."/>
            <person name="Ren X."/>
            <person name="Wang J."/>
            <person name="Wang X."/>
            <person name="Li D."/>
            <person name="Liu D."/>
            <person name="Zhang X."/>
            <person name="Ji Z."/>
            <person name="Zhao W."/>
            <person name="Sun Y."/>
            <person name="Zhang Z."/>
            <person name="Bao J."/>
            <person name="Han Y."/>
            <person name="Dong L."/>
            <person name="Ji J."/>
            <person name="Chen P."/>
            <person name="Wu S."/>
            <person name="Liu J."/>
            <person name="Xiao Y."/>
            <person name="Bu D."/>
            <person name="Tan J."/>
            <person name="Yang L."/>
            <person name="Ye C."/>
            <person name="Zhang J."/>
            <person name="Xu J."/>
            <person name="Zhou Y."/>
            <person name="Yu Y."/>
            <person name="Zhang B."/>
            <person name="Zhuang S."/>
            <person name="Wei H."/>
            <person name="Liu B."/>
            <person name="Lei M."/>
            <person name="Yu H."/>
            <person name="Li Y."/>
            <person name="Xu H."/>
            <person name="Wei S."/>
            <person name="He X."/>
            <person name="Fang L."/>
            <person name="Zhang Z."/>
            <person name="Zhang Y."/>
            <person name="Huang X."/>
            <person name="Su Z."/>
            <person name="Tong W."/>
            <person name="Li J."/>
            <person name="Tong Z."/>
            <person name="Li S."/>
            <person name="Ye J."/>
            <person name="Wang L."/>
            <person name="Fang L."/>
            <person name="Lei T."/>
            <person name="Chen C."/>
            <person name="Chen H."/>
            <person name="Xu Z."/>
            <person name="Li H."/>
            <person name="Huang H."/>
            <person name="Zhang F."/>
            <person name="Xu H."/>
            <person name="Li N."/>
            <person name="Zhao C."/>
            <person name="Li S."/>
            <person name="Dong L."/>
            <person name="Huang Y."/>
            <person name="Li L."/>
            <person name="Xi Y."/>
            <person name="Qi Q."/>
            <person name="Li W."/>
            <person name="Zhang B."/>
            <person name="Hu W."/>
            <person name="Zhang Y."/>
            <person name="Tian X."/>
            <person name="Jiao Y."/>
            <person name="Liang X."/>
            <person name="Jin J."/>
            <person name="Gao L."/>
            <person name="Zheng W."/>
            <person name="Hao B."/>
            <person name="Liu S."/>
            <person name="Wang W."/>
            <person name="Yuan L."/>
            <person name="Cao M."/>
            <person name="McDermott J."/>
            <person name="Samudrala R."/>
            <person name="Wang J."/>
            <person name="Wong G.K."/>
            <person name="Yang H."/>
        </authorList>
    </citation>
    <scope>NUCLEOTIDE SEQUENCE [LARGE SCALE GENOMIC DNA]</scope>
</reference>
<protein>
    <submittedName>
        <fullName evidence="3">Os01g0168000 protein</fullName>
    </submittedName>
</protein>
<reference evidence="3" key="6">
    <citation type="journal article" date="2008" name="Nucleic Acids Res.">
        <title>The Rice Annotation Project Database (RAP-DB): 2008 update.</title>
        <authorList>
            <consortium name="The Rice Annotation Project (RAP)"/>
            <person name="Tanaka T."/>
            <person name="Antonio B.A."/>
            <person name="Kikuchi S."/>
            <person name="Matsumoto T."/>
            <person name="Nagamura Y."/>
            <person name="Numa H."/>
            <person name="Sakai H."/>
            <person name="Wu J."/>
            <person name="Itoh T."/>
            <person name="Sasaki T."/>
            <person name="Aono R."/>
            <person name="Fujii Y."/>
            <person name="Habara T."/>
            <person name="Harada E."/>
            <person name="Kanno M."/>
            <person name="Kawahara Y."/>
            <person name="Kawashima H."/>
            <person name="Kubooka H."/>
            <person name="Matsuya A."/>
            <person name="Nakaoka H."/>
            <person name="Saichi N."/>
            <person name="Sanbonmatsu R."/>
            <person name="Sato Y."/>
            <person name="Shinso Y."/>
            <person name="Suzuki M."/>
            <person name="Takeda J."/>
            <person name="Tanino M."/>
            <person name="Todokoro F."/>
            <person name="Yamaguchi K."/>
            <person name="Yamamoto N."/>
            <person name="Yamasaki C."/>
            <person name="Imanishi T."/>
            <person name="Okido T."/>
            <person name="Tada M."/>
            <person name="Ikeo K."/>
            <person name="Tateno Y."/>
            <person name="Gojobori T."/>
            <person name="Lin Y.C."/>
            <person name="Wei F.J."/>
            <person name="Hsing Y.I."/>
            <person name="Zhao Q."/>
            <person name="Han B."/>
            <person name="Kramer M.R."/>
            <person name="McCombie R.W."/>
            <person name="Lonsdale D."/>
            <person name="O'Donovan C.C."/>
            <person name="Whitfield E.J."/>
            <person name="Apweiler R."/>
            <person name="Koyanagi K.O."/>
            <person name="Khurana J.P."/>
            <person name="Raghuvanshi S."/>
            <person name="Singh N.K."/>
            <person name="Tyagi A.K."/>
            <person name="Haberer G."/>
            <person name="Fujisawa M."/>
            <person name="Hosokawa S."/>
            <person name="Ito Y."/>
            <person name="Ikawa H."/>
            <person name="Shibata M."/>
            <person name="Yamamoto M."/>
            <person name="Bruskiewich R.M."/>
            <person name="Hoen D.R."/>
            <person name="Bureau TE."/>
            <person name="Namiki N."/>
            <person name="Ohyanagi H."/>
            <person name="Sakai Y."/>
            <person name="Nobushima S."/>
            <person name="Sakata K."/>
            <person name="Barrero R.A."/>
            <person name="Sato Y."/>
            <person name="Souvorov A."/>
            <person name="Smith-White B."/>
            <person name="Tatusova T."/>
            <person name="An S."/>
            <person name="An G."/>
            <person name="OOta S."/>
            <person name="Fuks G."/>
            <person name="Messing J."/>
            <person name="Christie K.R."/>
            <person name="Lieberherr D."/>
            <person name="Kim H."/>
            <person name="Zuccolo A."/>
            <person name="Wing R.A."/>
            <person name="Nobuta K."/>
            <person name="Green P.J."/>
            <person name="Lu C."/>
            <person name="Meyers BC."/>
            <person name="Chaparro C."/>
            <person name="Piegu B."/>
            <person name="Panaud O."/>
            <person name="Echeverria M."/>
        </authorList>
    </citation>
    <scope>NUCLEOTIDE SEQUENCE</scope>
</reference>
<sequence>MNAALLGPPAAFYPHVWGSGGEGHTRRLPTSVLASPPPPLAGAPPILGHPLCTSPTSIATACNSSRSCID</sequence>
<gene>
    <name evidence="3" type="ordered locus">Os01g0168000</name>
    <name evidence="2" type="ORF">OJ1276_B06.13</name>
    <name evidence="4" type="ORF">OsJ_00521</name>
    <name evidence="1" type="ORF">P0701D05.41</name>
</gene>
<reference evidence="3" key="9">
    <citation type="submission" date="2012-08" db="EMBL/GenBank/DDBJ databases">
        <title>Oryza sativa nipponbare(GA3) genomic DNA, chromosome 1.</title>
        <authorList>
            <consortium name="IRGSP(International Rice Genome Sequencing Project)"/>
        </authorList>
    </citation>
    <scope>NUCLEOTIDE SEQUENCE</scope>
</reference>
<reference evidence="1" key="1">
    <citation type="journal article" date="2002" name="Nature">
        <title>The genome sequence and structure of rice chromosome 1.</title>
        <authorList>
            <person name="Sasaki T."/>
            <person name="Matsumoto T."/>
            <person name="Yamamoto K."/>
            <person name="Sakata K."/>
            <person name="Baba T."/>
            <person name="Katayose Y."/>
            <person name="Wu J."/>
            <person name="Niimura Y."/>
            <person name="Cheng Z."/>
            <person name="Nagamura Y."/>
            <person name="Antonio B.A."/>
            <person name="Kanamori H."/>
            <person name="Hosokawa S."/>
            <person name="Masukawa M."/>
            <person name="Arikawa K."/>
            <person name="Chiden Y."/>
            <person name="Hayashi M."/>
            <person name="Okamoto M."/>
            <person name="Ando T."/>
            <person name="Aoki H."/>
            <person name="Arita K."/>
            <person name="Hamada M."/>
            <person name="Harada C."/>
            <person name="Hijishita S."/>
            <person name="Honda M."/>
            <person name="Ichikawa Y."/>
            <person name="Idonuma A."/>
            <person name="Iijima M."/>
            <person name="Ikeda M."/>
            <person name="Ikeno M."/>
            <person name="Itoh S."/>
            <person name="Itoh T."/>
            <person name="Itoh Y."/>
            <person name="Itoh Y."/>
            <person name="Iwabuchi A."/>
            <person name="Kamiya K."/>
            <person name="Karasawa W."/>
            <person name="Katagiri S."/>
            <person name="Kikuta A."/>
            <person name="Kobayashi N."/>
            <person name="Kono I."/>
            <person name="Machita K."/>
            <person name="Maehara T."/>
            <person name="Mizuno H."/>
            <person name="Mizubayashi T."/>
            <person name="Mukai Y."/>
            <person name="Nagasaki H."/>
            <person name="Nakashima M."/>
            <person name="Nakama Y."/>
            <person name="Nakamichi Y."/>
            <person name="Nakamura M."/>
            <person name="Namiki N."/>
            <person name="Negishi M."/>
            <person name="Ohta I."/>
            <person name="Ono N."/>
            <person name="Saji S."/>
            <person name="Sakai K."/>
            <person name="Shibata M."/>
            <person name="Shimokawa T."/>
            <person name="Shomura A."/>
            <person name="Song J."/>
            <person name="Takazaki Y."/>
            <person name="Terasawa K."/>
            <person name="Tsuji K."/>
            <person name="Waki K."/>
            <person name="Yamagata H."/>
            <person name="Yamane H."/>
            <person name="Yoshiki S."/>
            <person name="Yoshihara R."/>
            <person name="Yukawa K."/>
            <person name="Zhong H."/>
            <person name="Iwama H."/>
            <person name="Endo T."/>
            <person name="Ito H."/>
            <person name="Hahn J.H."/>
            <person name="Kim H.I."/>
            <person name="Eun M.Y."/>
            <person name="Yano M."/>
            <person name="Jiang J."/>
            <person name="Gojobori T."/>
        </authorList>
    </citation>
    <scope>NUCLEOTIDE SEQUENCE</scope>
</reference>
<dbReference type="EMBL" id="AP003301">
    <property type="protein sequence ID" value="BAD68305.1"/>
    <property type="molecule type" value="Genomic_DNA"/>
</dbReference>
<reference evidence="5" key="7">
    <citation type="journal article" date="2008" name="Nucleic Acids Res.">
        <title>The rice annotation project database (RAP-DB): 2008 update.</title>
        <authorList>
            <consortium name="The rice annotation project (RAP)"/>
        </authorList>
    </citation>
    <scope>GENOME REANNOTATION</scope>
    <source>
        <strain evidence="5">cv. Nipponbare</strain>
    </source>
</reference>
<organism evidence="1">
    <name type="scientific">Oryza sativa subsp. japonica</name>
    <name type="common">Rice</name>
    <dbReference type="NCBI Taxonomy" id="39947"/>
    <lineage>
        <taxon>Eukaryota</taxon>
        <taxon>Viridiplantae</taxon>
        <taxon>Streptophyta</taxon>
        <taxon>Embryophyta</taxon>
        <taxon>Tracheophyta</taxon>
        <taxon>Spermatophyta</taxon>
        <taxon>Magnoliopsida</taxon>
        <taxon>Liliopsida</taxon>
        <taxon>Poales</taxon>
        <taxon>Poaceae</taxon>
        <taxon>BOP clade</taxon>
        <taxon>Oryzoideae</taxon>
        <taxon>Oryzeae</taxon>
        <taxon>Oryzinae</taxon>
        <taxon>Oryza</taxon>
        <taxon>Oryza sativa</taxon>
    </lineage>
</organism>